<sequence>IAGQVYGHKKHIDGHRITTSKIIEINGNMIKTNSGSIYKLEEPDPQYVEWCEKEGHYVPTNIEPIKLL</sequence>
<reference evidence="1" key="1">
    <citation type="journal article" date="2015" name="Nature">
        <title>Complex archaea that bridge the gap between prokaryotes and eukaryotes.</title>
        <authorList>
            <person name="Spang A."/>
            <person name="Saw J.H."/>
            <person name="Jorgensen S.L."/>
            <person name="Zaremba-Niedzwiedzka K."/>
            <person name="Martijn J."/>
            <person name="Lind A.E."/>
            <person name="van Eijk R."/>
            <person name="Schleper C."/>
            <person name="Guy L."/>
            <person name="Ettema T.J."/>
        </authorList>
    </citation>
    <scope>NUCLEOTIDE SEQUENCE</scope>
</reference>
<comment type="caution">
    <text evidence="1">The sequence shown here is derived from an EMBL/GenBank/DDBJ whole genome shotgun (WGS) entry which is preliminary data.</text>
</comment>
<feature type="non-terminal residue" evidence="1">
    <location>
        <position position="1"/>
    </location>
</feature>
<name>A0A0F9NUK4_9ZZZZ</name>
<protein>
    <submittedName>
        <fullName evidence="1">Uncharacterized protein</fullName>
    </submittedName>
</protein>
<gene>
    <name evidence="1" type="ORF">LCGC14_0982610</name>
</gene>
<evidence type="ECO:0000313" key="1">
    <source>
        <dbReference type="EMBL" id="KKN15762.1"/>
    </source>
</evidence>
<dbReference type="AlphaFoldDB" id="A0A0F9NUK4"/>
<organism evidence="1">
    <name type="scientific">marine sediment metagenome</name>
    <dbReference type="NCBI Taxonomy" id="412755"/>
    <lineage>
        <taxon>unclassified sequences</taxon>
        <taxon>metagenomes</taxon>
        <taxon>ecological metagenomes</taxon>
    </lineage>
</organism>
<dbReference type="EMBL" id="LAZR01003679">
    <property type="protein sequence ID" value="KKN15762.1"/>
    <property type="molecule type" value="Genomic_DNA"/>
</dbReference>
<accession>A0A0F9NUK4</accession>
<proteinExistence type="predicted"/>